<comment type="caution">
    <text evidence="2">The sequence shown here is derived from an EMBL/GenBank/DDBJ whole genome shotgun (WGS) entry which is preliminary data.</text>
</comment>
<keyword evidence="3" id="KW-1185">Reference proteome</keyword>
<accession>A0A0F8DDL9</accession>
<feature type="compositionally biased region" description="Basic residues" evidence="1">
    <location>
        <begin position="278"/>
        <end position="297"/>
    </location>
</feature>
<evidence type="ECO:0000256" key="1">
    <source>
        <dbReference type="SAM" id="MobiDB-lite"/>
    </source>
</evidence>
<evidence type="ECO:0000313" key="2">
    <source>
        <dbReference type="EMBL" id="KKF94059.1"/>
    </source>
</evidence>
<feature type="region of interest" description="Disordered" evidence="1">
    <location>
        <begin position="276"/>
        <end position="307"/>
    </location>
</feature>
<organism evidence="2 3">
    <name type="scientific">Ceratocystis fimbriata f. sp. platani</name>
    <dbReference type="NCBI Taxonomy" id="88771"/>
    <lineage>
        <taxon>Eukaryota</taxon>
        <taxon>Fungi</taxon>
        <taxon>Dikarya</taxon>
        <taxon>Ascomycota</taxon>
        <taxon>Pezizomycotina</taxon>
        <taxon>Sordariomycetes</taxon>
        <taxon>Hypocreomycetidae</taxon>
        <taxon>Microascales</taxon>
        <taxon>Ceratocystidaceae</taxon>
        <taxon>Ceratocystis</taxon>
    </lineage>
</organism>
<dbReference type="EMBL" id="LBBL01000184">
    <property type="protein sequence ID" value="KKF94059.1"/>
    <property type="molecule type" value="Genomic_DNA"/>
</dbReference>
<proteinExistence type="predicted"/>
<protein>
    <submittedName>
        <fullName evidence="2">Uncharacterized protein</fullName>
    </submittedName>
</protein>
<reference evidence="2 3" key="1">
    <citation type="submission" date="2015-04" db="EMBL/GenBank/DDBJ databases">
        <title>Genome sequence of Ceratocystis platani, a major pathogen of plane trees.</title>
        <authorList>
            <person name="Belbahri L."/>
        </authorList>
    </citation>
    <scope>NUCLEOTIDE SEQUENCE [LARGE SCALE GENOMIC DNA]</scope>
    <source>
        <strain evidence="2 3">CFO</strain>
    </source>
</reference>
<name>A0A0F8DDL9_CERFI</name>
<sequence>MEYNRLDPRTIFSWAPFDLGLSLDFLEPELRFLVSGNANLAPEEVALRVEMAENLIEFLRADPPTSIWDDEVPYDHNEMDAESNLEVRHPYHHLLMSLASAQKRLTHSSALLDQPWANRFKVGDFQPWDNIYFLFLYLNGADVVRPLAQADKIRMQLRCRIRPSISKVPAKILELLTSFQTALILGPYTTAVPCPCDKVSKQGRGRFCDHMQQHMRKHRPYVMEMYNDVWSKPVDSQTNGYFTFAECKLLQEAGVGVQPSPKHLFAKEQDPIAAKATKTGKCKKSKSKGCNSRKRKFSQSPAPLAAQPAGNISASQWIIDEQKFMIFKLLKANKTFPEEVAAAIAVTKARRALGEATAAALSARKAALLGIEHAKNARYQESAADILARRDNTMGFNIIQEHTMLEEAAPEKKRT</sequence>
<evidence type="ECO:0000313" key="3">
    <source>
        <dbReference type="Proteomes" id="UP000034841"/>
    </source>
</evidence>
<feature type="compositionally biased region" description="Low complexity" evidence="1">
    <location>
        <begin position="298"/>
        <end position="307"/>
    </location>
</feature>
<gene>
    <name evidence="2" type="ORF">CFO_g3582</name>
</gene>
<dbReference type="Proteomes" id="UP000034841">
    <property type="component" value="Unassembled WGS sequence"/>
</dbReference>
<dbReference type="AlphaFoldDB" id="A0A0F8DDL9"/>